<dbReference type="PANTHER" id="PTHR31084:SF0">
    <property type="entry name" value="ALPHA-L-FUCOSIDASE 2"/>
    <property type="match status" value="1"/>
</dbReference>
<dbReference type="Gene3D" id="1.50.10.10">
    <property type="match status" value="1"/>
</dbReference>
<dbReference type="EMBL" id="BARU01009808">
    <property type="protein sequence ID" value="GAH41882.1"/>
    <property type="molecule type" value="Genomic_DNA"/>
</dbReference>
<sequence>GDCSARVEEYLSKIEGCDYESMKNNHIADAGNLGECSYPLFDLIREVSDQGREVAREHYGVNEGWVFHQNTDLWRVAAPMDGANWGAFTTAGAWLCTHIWEHYLSTGDRDFLKEYYPSLD</sequence>
<dbReference type="InterPro" id="IPR008928">
    <property type="entry name" value="6-hairpin_glycosidase_sf"/>
</dbReference>
<feature type="domain" description="Glycosyl hydrolase family 95 catalytic" evidence="1">
    <location>
        <begin position="24"/>
        <end position="119"/>
    </location>
</feature>
<evidence type="ECO:0000259" key="1">
    <source>
        <dbReference type="Pfam" id="PF22124"/>
    </source>
</evidence>
<comment type="caution">
    <text evidence="2">The sequence shown here is derived from an EMBL/GenBank/DDBJ whole genome shotgun (WGS) entry which is preliminary data.</text>
</comment>
<evidence type="ECO:0000313" key="2">
    <source>
        <dbReference type="EMBL" id="GAH41882.1"/>
    </source>
</evidence>
<dbReference type="InterPro" id="IPR054363">
    <property type="entry name" value="GH95_cat"/>
</dbReference>
<name>X1FA83_9ZZZZ</name>
<organism evidence="2">
    <name type="scientific">marine sediment metagenome</name>
    <dbReference type="NCBI Taxonomy" id="412755"/>
    <lineage>
        <taxon>unclassified sequences</taxon>
        <taxon>metagenomes</taxon>
        <taxon>ecological metagenomes</taxon>
    </lineage>
</organism>
<reference evidence="2" key="1">
    <citation type="journal article" date="2014" name="Front. Microbiol.">
        <title>High frequency of phylogenetically diverse reductive dehalogenase-homologous genes in deep subseafloor sedimentary metagenomes.</title>
        <authorList>
            <person name="Kawai M."/>
            <person name="Futagami T."/>
            <person name="Toyoda A."/>
            <person name="Takaki Y."/>
            <person name="Nishi S."/>
            <person name="Hori S."/>
            <person name="Arai W."/>
            <person name="Tsubouchi T."/>
            <person name="Morono Y."/>
            <person name="Uchiyama I."/>
            <person name="Ito T."/>
            <person name="Fujiyama A."/>
            <person name="Inagaki F."/>
            <person name="Takami H."/>
        </authorList>
    </citation>
    <scope>NUCLEOTIDE SEQUENCE</scope>
    <source>
        <strain evidence="2">Expedition CK06-06</strain>
    </source>
</reference>
<dbReference type="PANTHER" id="PTHR31084">
    <property type="entry name" value="ALPHA-L-FUCOSIDASE 2"/>
    <property type="match status" value="1"/>
</dbReference>
<protein>
    <recommendedName>
        <fullName evidence="1">Glycosyl hydrolase family 95 catalytic domain-containing protein</fullName>
    </recommendedName>
</protein>
<dbReference type="Pfam" id="PF22124">
    <property type="entry name" value="Glyco_hydro_95_cat"/>
    <property type="match status" value="1"/>
</dbReference>
<dbReference type="AlphaFoldDB" id="X1FA83"/>
<feature type="non-terminal residue" evidence="2">
    <location>
        <position position="1"/>
    </location>
</feature>
<gene>
    <name evidence="2" type="ORF">S03H2_18863</name>
</gene>
<dbReference type="SUPFAM" id="SSF48208">
    <property type="entry name" value="Six-hairpin glycosidases"/>
    <property type="match status" value="1"/>
</dbReference>
<dbReference type="GO" id="GO:0005975">
    <property type="term" value="P:carbohydrate metabolic process"/>
    <property type="evidence" value="ECO:0007669"/>
    <property type="project" value="InterPro"/>
</dbReference>
<accession>X1FA83</accession>
<dbReference type="InterPro" id="IPR012341">
    <property type="entry name" value="6hp_glycosidase-like_sf"/>
</dbReference>
<proteinExistence type="predicted"/>
<dbReference type="GO" id="GO:0004560">
    <property type="term" value="F:alpha-L-fucosidase activity"/>
    <property type="evidence" value="ECO:0007669"/>
    <property type="project" value="TreeGrafter"/>
</dbReference>